<dbReference type="PATRIC" id="fig|1217715.3.peg.2617"/>
<dbReference type="eggNOG" id="COG3550">
    <property type="taxonomic scope" value="Bacteria"/>
</dbReference>
<dbReference type="Pfam" id="PF13657">
    <property type="entry name" value="Couple_hipA"/>
    <property type="match status" value="1"/>
</dbReference>
<evidence type="ECO:0000313" key="6">
    <source>
        <dbReference type="EMBL" id="ENU18867.1"/>
    </source>
</evidence>
<keyword evidence="3" id="KW-0418">Kinase</keyword>
<proteinExistence type="inferred from homology"/>
<feature type="domain" description="HipA-like C-terminal" evidence="4">
    <location>
        <begin position="169"/>
        <end position="377"/>
    </location>
</feature>
<dbReference type="InterPro" id="IPR017508">
    <property type="entry name" value="HipA_N1"/>
</dbReference>
<dbReference type="InterPro" id="IPR052028">
    <property type="entry name" value="HipA_Ser/Thr_kinase"/>
</dbReference>
<sequence length="430" mass="49108">MNKFCSIQIFLQNQWIDCATIELIGDEAKGWKASSGTYYSMEHAIEYMELRDGHAVSNHYPVNLESNTEPTWPAFLVDLLPQGYGRKELLRRLGRPEYEEESADWSLLRIGASNPIGNLRVKEAHEWLLQQYSDQLVQGFSLQEIIERSDEFLESLASFGLFISGSSGVQGEWPKLLMTQGKDDLFYLDHALPDLAAKQHWLVKFSRGTDERLNKILNQEALYMQLAEYLGLRVFKALELHGRTLFIPRFDRQVTDQGVERIAQESLAAFSGKVGFGVTMTHNEVCSVITQYCTDPEQEIIEYIKRDLANIALGNKDNHTRNTAFQRLTNGEICLSPLFDFAPMWLHPDGIARCTRWKKDDHQWASIANQITECTTLSIDQVKALFSEQLPLYQGLLDKMLSIGIDTEIIDNSAHRIQNICNQLKEICHG</sequence>
<dbReference type="PIRSF" id="PIRSF028135">
    <property type="entry name" value="UCP028135_HipA-like"/>
    <property type="match status" value="1"/>
</dbReference>
<evidence type="ECO:0000313" key="7">
    <source>
        <dbReference type="Proteomes" id="UP000013086"/>
    </source>
</evidence>
<dbReference type="GO" id="GO:0004674">
    <property type="term" value="F:protein serine/threonine kinase activity"/>
    <property type="evidence" value="ECO:0007669"/>
    <property type="project" value="TreeGrafter"/>
</dbReference>
<evidence type="ECO:0000259" key="4">
    <source>
        <dbReference type="Pfam" id="PF07804"/>
    </source>
</evidence>
<evidence type="ECO:0000256" key="3">
    <source>
        <dbReference type="ARBA" id="ARBA00022777"/>
    </source>
</evidence>
<evidence type="ECO:0008006" key="8">
    <source>
        <dbReference type="Google" id="ProtNLM"/>
    </source>
</evidence>
<evidence type="ECO:0000256" key="1">
    <source>
        <dbReference type="ARBA" id="ARBA00010164"/>
    </source>
</evidence>
<reference evidence="6 7" key="1">
    <citation type="submission" date="2013-02" db="EMBL/GenBank/DDBJ databases">
        <title>The Genome Sequence of Acinetobacter sp. ANC 3994.</title>
        <authorList>
            <consortium name="The Broad Institute Genome Sequencing Platform"/>
            <consortium name="The Broad Institute Genome Sequencing Center for Infectious Disease"/>
            <person name="Cerqueira G."/>
            <person name="Feldgarden M."/>
            <person name="Courvalin P."/>
            <person name="Perichon B."/>
            <person name="Grillot-Courvalin C."/>
            <person name="Clermont D."/>
            <person name="Rocha E."/>
            <person name="Yoon E.-J."/>
            <person name="Nemec A."/>
            <person name="Walker B."/>
            <person name="Young S.K."/>
            <person name="Zeng Q."/>
            <person name="Gargeya S."/>
            <person name="Fitzgerald M."/>
            <person name="Haas B."/>
            <person name="Abouelleil A."/>
            <person name="Alvarado L."/>
            <person name="Arachchi H.M."/>
            <person name="Berlin A.M."/>
            <person name="Chapman S.B."/>
            <person name="Dewar J."/>
            <person name="Goldberg J."/>
            <person name="Griggs A."/>
            <person name="Gujja S."/>
            <person name="Hansen M."/>
            <person name="Howarth C."/>
            <person name="Imamovic A."/>
            <person name="Larimer J."/>
            <person name="McCowan C."/>
            <person name="Murphy C."/>
            <person name="Neiman D."/>
            <person name="Pearson M."/>
            <person name="Priest M."/>
            <person name="Roberts A."/>
            <person name="Saif S."/>
            <person name="Shea T."/>
            <person name="Sisk P."/>
            <person name="Sykes S."/>
            <person name="Wortman J."/>
            <person name="Nusbaum C."/>
            <person name="Birren B."/>
        </authorList>
    </citation>
    <scope>NUCLEOTIDE SEQUENCE [LARGE SCALE GENOMIC DNA]</scope>
    <source>
        <strain evidence="6 7">ANC 3994</strain>
    </source>
</reference>
<dbReference type="PANTHER" id="PTHR37419:SF8">
    <property type="entry name" value="TOXIN YJJJ"/>
    <property type="match status" value="1"/>
</dbReference>
<dbReference type="AlphaFoldDB" id="N8QAA8"/>
<evidence type="ECO:0000259" key="5">
    <source>
        <dbReference type="Pfam" id="PF13657"/>
    </source>
</evidence>
<protein>
    <recommendedName>
        <fullName evidence="8">HipA-like C-terminal domain-containing protein</fullName>
    </recommendedName>
</protein>
<dbReference type="HOGENOM" id="CLU_047711_0_0_6"/>
<name>N8QAA8_9GAMM</name>
<dbReference type="EMBL" id="APOH01000017">
    <property type="protein sequence ID" value="ENU18867.1"/>
    <property type="molecule type" value="Genomic_DNA"/>
</dbReference>
<dbReference type="InterPro" id="IPR012893">
    <property type="entry name" value="HipA-like_C"/>
</dbReference>
<dbReference type="RefSeq" id="WP_004649252.1">
    <property type="nucleotide sequence ID" value="NZ_KB849165.1"/>
</dbReference>
<dbReference type="GO" id="GO:0005829">
    <property type="term" value="C:cytosol"/>
    <property type="evidence" value="ECO:0007669"/>
    <property type="project" value="TreeGrafter"/>
</dbReference>
<dbReference type="Pfam" id="PF07804">
    <property type="entry name" value="HipA_C"/>
    <property type="match status" value="1"/>
</dbReference>
<organism evidence="6 7">
    <name type="scientific">Acinetobacter bohemicus ANC 3994</name>
    <dbReference type="NCBI Taxonomy" id="1217715"/>
    <lineage>
        <taxon>Bacteria</taxon>
        <taxon>Pseudomonadati</taxon>
        <taxon>Pseudomonadota</taxon>
        <taxon>Gammaproteobacteria</taxon>
        <taxon>Moraxellales</taxon>
        <taxon>Moraxellaceae</taxon>
        <taxon>Acinetobacter</taxon>
    </lineage>
</organism>
<dbReference type="Proteomes" id="UP000013086">
    <property type="component" value="Unassembled WGS sequence"/>
</dbReference>
<evidence type="ECO:0000256" key="2">
    <source>
        <dbReference type="ARBA" id="ARBA00022679"/>
    </source>
</evidence>
<gene>
    <name evidence="6" type="ORF">F994_02680</name>
</gene>
<comment type="similarity">
    <text evidence="1">Belongs to the HipA Ser/Thr kinase family.</text>
</comment>
<keyword evidence="2" id="KW-0808">Transferase</keyword>
<accession>N8QAA8</accession>
<dbReference type="OrthoDB" id="9805913at2"/>
<feature type="domain" description="HipA N-terminal subdomain 1" evidence="5">
    <location>
        <begin position="38"/>
        <end position="121"/>
    </location>
</feature>
<dbReference type="PANTHER" id="PTHR37419">
    <property type="entry name" value="SERINE/THREONINE-PROTEIN KINASE TOXIN HIPA"/>
    <property type="match status" value="1"/>
</dbReference>
<dbReference type="InterPro" id="IPR016869">
    <property type="entry name" value="UCP028135_HipA-like"/>
</dbReference>
<comment type="caution">
    <text evidence="6">The sequence shown here is derived from an EMBL/GenBank/DDBJ whole genome shotgun (WGS) entry which is preliminary data.</text>
</comment>